<evidence type="ECO:0000256" key="3">
    <source>
        <dbReference type="ARBA" id="ARBA00022670"/>
    </source>
</evidence>
<dbReference type="CDD" id="cd06456">
    <property type="entry name" value="M3A_DCP"/>
    <property type="match status" value="1"/>
</dbReference>
<dbReference type="GO" id="GO:0004222">
    <property type="term" value="F:metalloendopeptidase activity"/>
    <property type="evidence" value="ECO:0007669"/>
    <property type="project" value="UniProtKB-EC"/>
</dbReference>
<dbReference type="EC" id="3.4.24.70" evidence="9"/>
<keyword evidence="7" id="KW-0482">Metalloprotease</keyword>
<name>A0A161KE91_9ZZZZ</name>
<dbReference type="GO" id="GO:0006508">
    <property type="term" value="P:proteolysis"/>
    <property type="evidence" value="ECO:0007669"/>
    <property type="project" value="UniProtKB-KW"/>
</dbReference>
<dbReference type="InterPro" id="IPR045666">
    <property type="entry name" value="OpdA_N"/>
</dbReference>
<evidence type="ECO:0000256" key="1">
    <source>
        <dbReference type="ARBA" id="ARBA00001947"/>
    </source>
</evidence>
<dbReference type="GO" id="GO:0046872">
    <property type="term" value="F:metal ion binding"/>
    <property type="evidence" value="ECO:0007669"/>
    <property type="project" value="UniProtKB-KW"/>
</dbReference>
<evidence type="ECO:0000256" key="6">
    <source>
        <dbReference type="ARBA" id="ARBA00022833"/>
    </source>
</evidence>
<dbReference type="AlphaFoldDB" id="A0A161KE91"/>
<evidence type="ECO:0000259" key="11">
    <source>
        <dbReference type="Pfam" id="PF19310"/>
    </source>
</evidence>
<dbReference type="Gene3D" id="1.20.1050.40">
    <property type="entry name" value="Endopeptidase. Chain P, domain 1"/>
    <property type="match status" value="1"/>
</dbReference>
<dbReference type="InterPro" id="IPR034005">
    <property type="entry name" value="M3A_DCP"/>
</dbReference>
<dbReference type="NCBIfam" id="NF008159">
    <property type="entry name" value="PRK10911.1"/>
    <property type="match status" value="1"/>
</dbReference>
<dbReference type="InterPro" id="IPR024077">
    <property type="entry name" value="Neurolysin/TOP_dom2"/>
</dbReference>
<keyword evidence="3" id="KW-0645">Protease</keyword>
<accession>A0A161KE91</accession>
<evidence type="ECO:0000313" key="12">
    <source>
        <dbReference type="EMBL" id="CUS42322.1"/>
    </source>
</evidence>
<evidence type="ECO:0000256" key="4">
    <source>
        <dbReference type="ARBA" id="ARBA00022723"/>
    </source>
</evidence>
<dbReference type="InterPro" id="IPR045090">
    <property type="entry name" value="Pept_M3A_M3B"/>
</dbReference>
<feature type="domain" description="Peptidase M3A/M3B catalytic" evidence="10">
    <location>
        <begin position="233"/>
        <end position="685"/>
    </location>
</feature>
<dbReference type="Pfam" id="PF19310">
    <property type="entry name" value="TOP_N"/>
    <property type="match status" value="1"/>
</dbReference>
<gene>
    <name evidence="12" type="ORF">MGWOODY_Tha2446</name>
</gene>
<keyword evidence="6" id="KW-0862">Zinc</keyword>
<evidence type="ECO:0000256" key="7">
    <source>
        <dbReference type="ARBA" id="ARBA00023049"/>
    </source>
</evidence>
<evidence type="ECO:0000259" key="10">
    <source>
        <dbReference type="Pfam" id="PF01432"/>
    </source>
</evidence>
<sequence>MSNPVSSAHASSNPLLQEHALPPFSAIKPEHVLPAIEQRLNTNRERINNLLQGLTNPTWESLVLPLEAWNDELSQAWSPVGHLNGVKNSDELRDAYNACLPLWSQYSTEIGQNTELFKAFEALRNSPEFANLSKAQQTSIEHELRDFRLAGVDLSGDKKTRYGEIQKRLSELTSKFGENVLDATQAWSKQITDVSELAGLPESALGLLQQQAQQRDLDGYVITLDFPSYMPIMSYADNRELRQELYTAFVTRASEQGPNAGEFDNSAVMNEILDLRYELATLLGFENYSEYSVATKMAGSAQEVLDFLDDLATKAKPQAEREFAELSAYAAETLGLTELKPWDITFASEKLRQQRYSISQEDIRPYLPVDTVIKGMFETVTRLYGIEFVEIKDFDTYHPDARYFEVHKDGAKIAAFYLDLYARAKKRGGAWMDDCRIRRTTQDGIQTPVAYLVCNFSPAVGDTPALLTHDELTTLFHEFGHGLHHMMTEIDVAGVSGINGVAWDAVELPSQFMENWCYEPEALAFISGHYQTGEPLPQELLDKLLAAKNFQSAMMTMRQIEFSIFDMRLHREHTAANPVDAATIITDVRKSVTVVPTVEFNRFQHSFSHIFAGGYAAGYYSYKWAEVLSADAFSSFEEEGIFNRETGERFLREILSQGGSRDAAELFENFRGRAPSVEPLLRHCGILGEEAA</sequence>
<dbReference type="Pfam" id="PF01432">
    <property type="entry name" value="Peptidase_M3"/>
    <property type="match status" value="1"/>
</dbReference>
<proteinExistence type="inferred from homology"/>
<feature type="domain" description="Oligopeptidase A N-terminal" evidence="11">
    <location>
        <begin position="39"/>
        <end position="159"/>
    </location>
</feature>
<comment type="cofactor">
    <cofactor evidence="1">
        <name>Zn(2+)</name>
        <dbReference type="ChEBI" id="CHEBI:29105"/>
    </cofactor>
</comment>
<evidence type="ECO:0000256" key="8">
    <source>
        <dbReference type="ARBA" id="ARBA00024603"/>
    </source>
</evidence>
<evidence type="ECO:0000256" key="5">
    <source>
        <dbReference type="ARBA" id="ARBA00022801"/>
    </source>
</evidence>
<evidence type="ECO:0000256" key="9">
    <source>
        <dbReference type="ARBA" id="ARBA00026100"/>
    </source>
</evidence>
<comment type="catalytic activity">
    <reaction evidence="8">
        <text>Hydrolysis of oligopeptides, with broad specificity. Gly or Ala commonly occur as P1 or P1' residues, but more distant residues are also important, as is shown by the fact that Z-Gly-Pro-Gly-|-Gly-Pro-Ala is cleaved, but not Z-(Gly)(5).</text>
        <dbReference type="EC" id="3.4.24.70"/>
    </reaction>
</comment>
<keyword evidence="5 12" id="KW-0378">Hydrolase</keyword>
<evidence type="ECO:0000256" key="2">
    <source>
        <dbReference type="ARBA" id="ARBA00006040"/>
    </source>
</evidence>
<dbReference type="EMBL" id="CZQC01000065">
    <property type="protein sequence ID" value="CUS42322.1"/>
    <property type="molecule type" value="Genomic_DNA"/>
</dbReference>
<dbReference type="PANTHER" id="PTHR43660">
    <property type="entry name" value="DIPEPTIDYL CARBOXYPEPTIDASE"/>
    <property type="match status" value="1"/>
</dbReference>
<organism evidence="12">
    <name type="scientific">hydrothermal vent metagenome</name>
    <dbReference type="NCBI Taxonomy" id="652676"/>
    <lineage>
        <taxon>unclassified sequences</taxon>
        <taxon>metagenomes</taxon>
        <taxon>ecological metagenomes</taxon>
    </lineage>
</organism>
<dbReference type="GO" id="GO:0005829">
    <property type="term" value="C:cytosol"/>
    <property type="evidence" value="ECO:0007669"/>
    <property type="project" value="UniProtKB-ARBA"/>
</dbReference>
<dbReference type="InterPro" id="IPR024079">
    <property type="entry name" value="MetalloPept_cat_dom_sf"/>
</dbReference>
<dbReference type="FunFam" id="3.40.390.10:FF:000009">
    <property type="entry name" value="Oligopeptidase A"/>
    <property type="match status" value="1"/>
</dbReference>
<dbReference type="Gene3D" id="3.40.390.10">
    <property type="entry name" value="Collagenase (Catalytic Domain)"/>
    <property type="match status" value="1"/>
</dbReference>
<reference evidence="12" key="1">
    <citation type="submission" date="2015-10" db="EMBL/GenBank/DDBJ databases">
        <authorList>
            <person name="Gilbert D.G."/>
        </authorList>
    </citation>
    <scope>NUCLEOTIDE SEQUENCE</scope>
</reference>
<dbReference type="Gene3D" id="1.10.1370.10">
    <property type="entry name" value="Neurolysin, domain 3"/>
    <property type="match status" value="1"/>
</dbReference>
<comment type="similarity">
    <text evidence="2">Belongs to the peptidase M3 family.</text>
</comment>
<keyword evidence="4" id="KW-0479">Metal-binding</keyword>
<dbReference type="InterPro" id="IPR001567">
    <property type="entry name" value="Pept_M3A_M3B_dom"/>
</dbReference>
<dbReference type="SUPFAM" id="SSF55486">
    <property type="entry name" value="Metalloproteases ('zincins'), catalytic domain"/>
    <property type="match status" value="1"/>
</dbReference>
<dbReference type="InterPro" id="IPR024080">
    <property type="entry name" value="Neurolysin/TOP_N"/>
</dbReference>
<protein>
    <recommendedName>
        <fullName evidence="9">oligopeptidase A</fullName>
        <ecNumber evidence="9">3.4.24.70</ecNumber>
    </recommendedName>
</protein>
<dbReference type="PANTHER" id="PTHR43660:SF1">
    <property type="entry name" value="DIPEPTIDYL CARBOXYPEPTIDASE"/>
    <property type="match status" value="1"/>
</dbReference>